<name>A0A672YIR3_9TELE</name>
<dbReference type="InParanoid" id="A0A672YIR3"/>
<dbReference type="Proteomes" id="UP000472271">
    <property type="component" value="Chromosome 9"/>
</dbReference>
<dbReference type="GO" id="GO:0006955">
    <property type="term" value="P:immune response"/>
    <property type="evidence" value="ECO:0007669"/>
    <property type="project" value="InterPro"/>
</dbReference>
<dbReference type="SUPFAM" id="SSF54117">
    <property type="entry name" value="Interleukin 8-like chemokines"/>
    <property type="match status" value="1"/>
</dbReference>
<feature type="domain" description="Chemokine interleukin-8-like" evidence="2">
    <location>
        <begin position="22"/>
        <end position="72"/>
    </location>
</feature>
<organism evidence="3 4">
    <name type="scientific">Sphaeramia orbicularis</name>
    <name type="common">orbiculate cardinalfish</name>
    <dbReference type="NCBI Taxonomy" id="375764"/>
    <lineage>
        <taxon>Eukaryota</taxon>
        <taxon>Metazoa</taxon>
        <taxon>Chordata</taxon>
        <taxon>Craniata</taxon>
        <taxon>Vertebrata</taxon>
        <taxon>Euteleostomi</taxon>
        <taxon>Actinopterygii</taxon>
        <taxon>Neopterygii</taxon>
        <taxon>Teleostei</taxon>
        <taxon>Neoteleostei</taxon>
        <taxon>Acanthomorphata</taxon>
        <taxon>Gobiaria</taxon>
        <taxon>Kurtiformes</taxon>
        <taxon>Apogonoidei</taxon>
        <taxon>Apogonidae</taxon>
        <taxon>Apogoninae</taxon>
        <taxon>Sphaeramia</taxon>
    </lineage>
</organism>
<dbReference type="AlphaFoldDB" id="A0A672YIR3"/>
<keyword evidence="1" id="KW-0202">Cytokine</keyword>
<keyword evidence="4" id="KW-1185">Reference proteome</keyword>
<accession>A0A672YIR3</accession>
<dbReference type="Pfam" id="PF00048">
    <property type="entry name" value="IL8"/>
    <property type="match status" value="1"/>
</dbReference>
<dbReference type="GO" id="GO:0008009">
    <property type="term" value="F:chemokine activity"/>
    <property type="evidence" value="ECO:0007669"/>
    <property type="project" value="InterPro"/>
</dbReference>
<protein>
    <recommendedName>
        <fullName evidence="2">Chemokine interleukin-8-like domain-containing protein</fullName>
    </recommendedName>
</protein>
<evidence type="ECO:0000313" key="4">
    <source>
        <dbReference type="Proteomes" id="UP000472271"/>
    </source>
</evidence>
<sequence>EFLLKKKKTLILTYFCMFTMGCRCLRKTPGRLPNKAIKHIKNIEIIPISGSCRHTQIIGVEGWRGLLFCTPPPPPPEPMVTPIPTNPTWISKCENH</sequence>
<evidence type="ECO:0000256" key="1">
    <source>
        <dbReference type="ARBA" id="ARBA00022514"/>
    </source>
</evidence>
<reference evidence="3" key="2">
    <citation type="submission" date="2025-08" db="UniProtKB">
        <authorList>
            <consortium name="Ensembl"/>
        </authorList>
    </citation>
    <scope>IDENTIFICATION</scope>
</reference>
<reference evidence="3" key="1">
    <citation type="submission" date="2019-06" db="EMBL/GenBank/DDBJ databases">
        <authorList>
            <consortium name="Wellcome Sanger Institute Data Sharing"/>
        </authorList>
    </citation>
    <scope>NUCLEOTIDE SEQUENCE [LARGE SCALE GENOMIC DNA]</scope>
</reference>
<proteinExistence type="predicted"/>
<evidence type="ECO:0000259" key="2">
    <source>
        <dbReference type="Pfam" id="PF00048"/>
    </source>
</evidence>
<evidence type="ECO:0000313" key="3">
    <source>
        <dbReference type="Ensembl" id="ENSSORP00005004449.1"/>
    </source>
</evidence>
<dbReference type="InterPro" id="IPR036048">
    <property type="entry name" value="Interleukin_8-like_sf"/>
</dbReference>
<dbReference type="InterPro" id="IPR001811">
    <property type="entry name" value="Chemokine_IL8-like_dom"/>
</dbReference>
<reference evidence="3" key="3">
    <citation type="submission" date="2025-09" db="UniProtKB">
        <authorList>
            <consortium name="Ensembl"/>
        </authorList>
    </citation>
    <scope>IDENTIFICATION</scope>
</reference>
<dbReference type="GO" id="GO:0005615">
    <property type="term" value="C:extracellular space"/>
    <property type="evidence" value="ECO:0007669"/>
    <property type="project" value="UniProtKB-KW"/>
</dbReference>
<dbReference type="Gene3D" id="2.40.50.40">
    <property type="match status" value="1"/>
</dbReference>
<dbReference type="Ensembl" id="ENSSORT00005004582.1">
    <property type="protein sequence ID" value="ENSSORP00005004449.1"/>
    <property type="gene ID" value="ENSSORG00005002696.1"/>
</dbReference>